<dbReference type="PANTHER" id="PTHR42966">
    <property type="entry name" value="N-ACETYLNEURAMINATE SYNTHASE"/>
    <property type="match status" value="1"/>
</dbReference>
<dbReference type="PANTHER" id="PTHR42966:SF2">
    <property type="entry name" value="PSEUDAMINIC ACID SYNTHASE"/>
    <property type="match status" value="1"/>
</dbReference>
<dbReference type="InterPro" id="IPR051690">
    <property type="entry name" value="PseI-like"/>
</dbReference>
<dbReference type="SMART" id="SM00858">
    <property type="entry name" value="SAF"/>
    <property type="match status" value="1"/>
</dbReference>
<dbReference type="EMBL" id="JACNIG010000321">
    <property type="protein sequence ID" value="MBC8433691.1"/>
    <property type="molecule type" value="Genomic_DNA"/>
</dbReference>
<dbReference type="GO" id="GO:0016051">
    <property type="term" value="P:carbohydrate biosynthetic process"/>
    <property type="evidence" value="ECO:0007669"/>
    <property type="project" value="InterPro"/>
</dbReference>
<evidence type="ECO:0000259" key="1">
    <source>
        <dbReference type="PROSITE" id="PS50844"/>
    </source>
</evidence>
<organism evidence="2 3">
    <name type="scientific">Candidatus Desulfatibia vada</name>
    <dbReference type="NCBI Taxonomy" id="2841696"/>
    <lineage>
        <taxon>Bacteria</taxon>
        <taxon>Pseudomonadati</taxon>
        <taxon>Thermodesulfobacteriota</taxon>
        <taxon>Desulfobacteria</taxon>
        <taxon>Desulfobacterales</taxon>
        <taxon>Desulfobacterales incertae sedis</taxon>
        <taxon>Candidatus Desulfatibia</taxon>
    </lineage>
</organism>
<dbReference type="PROSITE" id="PS50844">
    <property type="entry name" value="AFP_LIKE"/>
    <property type="match status" value="1"/>
</dbReference>
<dbReference type="GO" id="GO:0047444">
    <property type="term" value="F:N-acylneuraminate-9-phosphate synthase activity"/>
    <property type="evidence" value="ECO:0007669"/>
    <property type="project" value="TreeGrafter"/>
</dbReference>
<dbReference type="Proteomes" id="UP000605201">
    <property type="component" value="Unassembled WGS sequence"/>
</dbReference>
<keyword evidence="2" id="KW-0808">Transferase</keyword>
<name>A0A8J6P6P3_9BACT</name>
<dbReference type="Gene3D" id="3.20.20.70">
    <property type="entry name" value="Aldolase class I"/>
    <property type="match status" value="1"/>
</dbReference>
<dbReference type="Pfam" id="PF03102">
    <property type="entry name" value="NeuB"/>
    <property type="match status" value="1"/>
</dbReference>
<dbReference type="Gene3D" id="3.90.1210.10">
    <property type="entry name" value="Antifreeze-like/N-acetylneuraminic acid synthase C-terminal domain"/>
    <property type="match status" value="1"/>
</dbReference>
<sequence length="355" mass="39005">MNYIEINGRRIGAGHPIYIIAEMSANHGQDFERAVKILEAAKEAGADAVKLQTFTPDTHTLKSDLEYFRIDGGTPWDQRTLYDLYTEAYMPWEWQPKLMKVAQELGLDLFSTAVDPSGVDFLERMGVAIHKTASFEIVDLALIEKMARTGKPLVLSTGMATLAEIEEAVGTARDAGATQIALLKCTSAYPAPPEEMNLRTLPHLSETFGVPVGLSDHTLGIAVPIAGIALGVSIIEKHFTVSRAMRSPDSSFSLEPHELKAMVDAVRTAEKALGTVHYGVSNRESRNRVFRRSLFVVEDVKTGDLLTSANVRSIRPGYGLLPRYLKQVLGRHAVCDTKKGTPLSWDIIAGRRSDK</sequence>
<protein>
    <submittedName>
        <fullName evidence="2">Pseudaminic acid synthase</fullName>
        <ecNumber evidence="2">2.5.1.97</ecNumber>
    </submittedName>
</protein>
<evidence type="ECO:0000313" key="2">
    <source>
        <dbReference type="EMBL" id="MBC8433691.1"/>
    </source>
</evidence>
<dbReference type="Pfam" id="PF08666">
    <property type="entry name" value="SAF"/>
    <property type="match status" value="1"/>
</dbReference>
<dbReference type="InterPro" id="IPR013132">
    <property type="entry name" value="PseI/NeuA/B-like_N"/>
</dbReference>
<dbReference type="CDD" id="cd11615">
    <property type="entry name" value="SAF_NeuB_like"/>
    <property type="match status" value="1"/>
</dbReference>
<dbReference type="InterPro" id="IPR013974">
    <property type="entry name" value="SAF"/>
</dbReference>
<reference evidence="2 3" key="1">
    <citation type="submission" date="2020-08" db="EMBL/GenBank/DDBJ databases">
        <title>Bridging the membrane lipid divide: bacteria of the FCB group superphylum have the potential to synthesize archaeal ether lipids.</title>
        <authorList>
            <person name="Villanueva L."/>
            <person name="Von Meijenfeldt F.A.B."/>
            <person name="Westbye A.B."/>
            <person name="Yadav S."/>
            <person name="Hopmans E.C."/>
            <person name="Dutilh B.E."/>
            <person name="Sinninghe Damste J.S."/>
        </authorList>
    </citation>
    <scope>NUCLEOTIDE SEQUENCE [LARGE SCALE GENOMIC DNA]</scope>
    <source>
        <strain evidence="2">NIOZ-UU17</strain>
    </source>
</reference>
<dbReference type="SUPFAM" id="SSF51269">
    <property type="entry name" value="AFP III-like domain"/>
    <property type="match status" value="1"/>
</dbReference>
<dbReference type="AlphaFoldDB" id="A0A8J6P6P3"/>
<dbReference type="InterPro" id="IPR036732">
    <property type="entry name" value="AFP_Neu5c_C_sf"/>
</dbReference>
<gene>
    <name evidence="2" type="primary">pseI</name>
    <name evidence="2" type="ORF">H8D96_17415</name>
</gene>
<comment type="caution">
    <text evidence="2">The sequence shown here is derived from an EMBL/GenBank/DDBJ whole genome shotgun (WGS) entry which is preliminary data.</text>
</comment>
<dbReference type="InterPro" id="IPR020030">
    <property type="entry name" value="Pseudaminic_synth_PseI"/>
</dbReference>
<dbReference type="InterPro" id="IPR013785">
    <property type="entry name" value="Aldolase_TIM"/>
</dbReference>
<evidence type="ECO:0000313" key="3">
    <source>
        <dbReference type="Proteomes" id="UP000605201"/>
    </source>
</evidence>
<dbReference type="InterPro" id="IPR057736">
    <property type="entry name" value="SAF_PseI/NeuA/NeuB"/>
</dbReference>
<dbReference type="NCBIfam" id="TIGR03586">
    <property type="entry name" value="PseI"/>
    <property type="match status" value="1"/>
</dbReference>
<accession>A0A8J6P6P3</accession>
<feature type="domain" description="AFP-like" evidence="1">
    <location>
        <begin position="293"/>
        <end position="351"/>
    </location>
</feature>
<dbReference type="InterPro" id="IPR006190">
    <property type="entry name" value="SAF_AFP_Neu5Ac"/>
</dbReference>
<dbReference type="EC" id="2.5.1.97" evidence="2"/>
<proteinExistence type="predicted"/>
<dbReference type="SUPFAM" id="SSF51569">
    <property type="entry name" value="Aldolase"/>
    <property type="match status" value="1"/>
</dbReference>